<dbReference type="FunFam" id="1.10.238.10:FF:000275">
    <property type="entry name" value="Probable calcium-binding protein CML27"/>
    <property type="match status" value="1"/>
</dbReference>
<dbReference type="GO" id="GO:0005737">
    <property type="term" value="C:cytoplasm"/>
    <property type="evidence" value="ECO:0007669"/>
    <property type="project" value="UniProtKB-ARBA"/>
</dbReference>
<keyword evidence="3" id="KW-0677">Repeat</keyword>
<dbReference type="InterPro" id="IPR002048">
    <property type="entry name" value="EF_hand_dom"/>
</dbReference>
<dbReference type="GO" id="GO:0005509">
    <property type="term" value="F:calcium ion binding"/>
    <property type="evidence" value="ECO:0007669"/>
    <property type="project" value="InterPro"/>
</dbReference>
<dbReference type="SUPFAM" id="SSF47473">
    <property type="entry name" value="EF-hand"/>
    <property type="match status" value="1"/>
</dbReference>
<protein>
    <submittedName>
        <fullName evidence="7">Putative calcium-binding protein CML27</fullName>
    </submittedName>
</protein>
<dbReference type="SMART" id="SM00054">
    <property type="entry name" value="EFh"/>
    <property type="match status" value="4"/>
</dbReference>
<keyword evidence="2" id="KW-0479">Metal-binding</keyword>
<organism evidence="7">
    <name type="scientific">Rhizophora mucronata</name>
    <name type="common">Asiatic mangrove</name>
    <dbReference type="NCBI Taxonomy" id="61149"/>
    <lineage>
        <taxon>Eukaryota</taxon>
        <taxon>Viridiplantae</taxon>
        <taxon>Streptophyta</taxon>
        <taxon>Embryophyta</taxon>
        <taxon>Tracheophyta</taxon>
        <taxon>Spermatophyta</taxon>
        <taxon>Magnoliopsida</taxon>
        <taxon>eudicotyledons</taxon>
        <taxon>Gunneridae</taxon>
        <taxon>Pentapetalae</taxon>
        <taxon>rosids</taxon>
        <taxon>fabids</taxon>
        <taxon>Malpighiales</taxon>
        <taxon>Rhizophoraceae</taxon>
        <taxon>Rhizophora</taxon>
    </lineage>
</organism>
<evidence type="ECO:0000313" key="7">
    <source>
        <dbReference type="EMBL" id="MBX35295.1"/>
    </source>
</evidence>
<dbReference type="PANTHER" id="PTHR10891">
    <property type="entry name" value="EF-HAND CALCIUM-BINDING DOMAIN CONTAINING PROTEIN"/>
    <property type="match status" value="1"/>
</dbReference>
<feature type="compositionally biased region" description="Polar residues" evidence="5">
    <location>
        <begin position="18"/>
        <end position="29"/>
    </location>
</feature>
<dbReference type="PROSITE" id="PS00018">
    <property type="entry name" value="EF_HAND_1"/>
    <property type="match status" value="4"/>
</dbReference>
<sequence length="188" mass="20517">MSLLSRKIKNPNPMAAAPTSNPSIESASTKSSSPACFIHNMDELQKIFNRFDSNGDGKISVGELGNVLKSMGSNYTDEELHRVIKDVDTDKDGFINLDEFADLCRSSSSTSATDELRDAFNLYDQNKNGLISSAELHQVLNCLGMKCSVEECVKMIKNVDSDGDGSVNFEEFRKMMVSNVSNGVAGRS</sequence>
<dbReference type="InterPro" id="IPR011992">
    <property type="entry name" value="EF-hand-dom_pair"/>
</dbReference>
<evidence type="ECO:0000256" key="3">
    <source>
        <dbReference type="ARBA" id="ARBA00022737"/>
    </source>
</evidence>
<evidence type="ECO:0000256" key="5">
    <source>
        <dbReference type="SAM" id="MobiDB-lite"/>
    </source>
</evidence>
<proteinExistence type="predicted"/>
<evidence type="ECO:0000256" key="1">
    <source>
        <dbReference type="ARBA" id="ARBA00003291"/>
    </source>
</evidence>
<keyword evidence="4" id="KW-0106">Calcium</keyword>
<feature type="domain" description="EF-hand" evidence="6">
    <location>
        <begin position="111"/>
        <end position="146"/>
    </location>
</feature>
<name>A0A2P2MYK5_RHIMU</name>
<dbReference type="InterPro" id="IPR018247">
    <property type="entry name" value="EF_Hand_1_Ca_BS"/>
</dbReference>
<evidence type="ECO:0000256" key="2">
    <source>
        <dbReference type="ARBA" id="ARBA00022723"/>
    </source>
</evidence>
<feature type="region of interest" description="Disordered" evidence="5">
    <location>
        <begin position="1"/>
        <end position="29"/>
    </location>
</feature>
<evidence type="ECO:0000259" key="6">
    <source>
        <dbReference type="PROSITE" id="PS50222"/>
    </source>
</evidence>
<feature type="domain" description="EF-hand" evidence="6">
    <location>
        <begin position="147"/>
        <end position="182"/>
    </location>
</feature>
<feature type="domain" description="EF-hand" evidence="6">
    <location>
        <begin position="39"/>
        <end position="74"/>
    </location>
</feature>
<feature type="domain" description="EF-hand" evidence="6">
    <location>
        <begin position="75"/>
        <end position="110"/>
    </location>
</feature>
<comment type="function">
    <text evidence="1">Potential calcium sensor.</text>
</comment>
<reference evidence="7" key="1">
    <citation type="submission" date="2018-02" db="EMBL/GenBank/DDBJ databases">
        <title>Rhizophora mucronata_Transcriptome.</title>
        <authorList>
            <person name="Meera S.P."/>
            <person name="Sreeshan A."/>
            <person name="Augustine A."/>
        </authorList>
    </citation>
    <scope>NUCLEOTIDE SEQUENCE</scope>
    <source>
        <tissue evidence="7">Leaf</tissue>
    </source>
</reference>
<dbReference type="Gene3D" id="1.10.238.10">
    <property type="entry name" value="EF-hand"/>
    <property type="match status" value="2"/>
</dbReference>
<accession>A0A2P2MYK5</accession>
<evidence type="ECO:0000256" key="4">
    <source>
        <dbReference type="ARBA" id="ARBA00022837"/>
    </source>
</evidence>
<dbReference type="CDD" id="cd00051">
    <property type="entry name" value="EFh"/>
    <property type="match status" value="2"/>
</dbReference>
<dbReference type="Pfam" id="PF13499">
    <property type="entry name" value="EF-hand_7"/>
    <property type="match status" value="2"/>
</dbReference>
<dbReference type="InterPro" id="IPR039647">
    <property type="entry name" value="EF_hand_pair_protein_CML-like"/>
</dbReference>
<dbReference type="AlphaFoldDB" id="A0A2P2MYK5"/>
<dbReference type="EMBL" id="GGEC01054811">
    <property type="protein sequence ID" value="MBX35295.1"/>
    <property type="molecule type" value="Transcribed_RNA"/>
</dbReference>
<dbReference type="FunFam" id="1.10.238.10:FF:000089">
    <property type="entry name" value="calmodulin-like protein 3"/>
    <property type="match status" value="1"/>
</dbReference>
<dbReference type="PROSITE" id="PS50222">
    <property type="entry name" value="EF_HAND_2"/>
    <property type="match status" value="4"/>
</dbReference>